<dbReference type="RefSeq" id="XP_003287205.1">
    <property type="nucleotide sequence ID" value="XM_003287157.1"/>
</dbReference>
<evidence type="ECO:0000313" key="2">
    <source>
        <dbReference type="Proteomes" id="UP000001064"/>
    </source>
</evidence>
<keyword evidence="2" id="KW-1185">Reference proteome</keyword>
<name>F0ZIG9_DICPU</name>
<dbReference type="OrthoDB" id="2364174at2759"/>
<dbReference type="KEGG" id="dpp:DICPUDRAFT_54731"/>
<gene>
    <name evidence="1" type="ORF">DICPUDRAFT_54731</name>
</gene>
<proteinExistence type="predicted"/>
<dbReference type="GeneID" id="10500925"/>
<accession>F0ZIG9</accession>
<dbReference type="Proteomes" id="UP000001064">
    <property type="component" value="Unassembled WGS sequence"/>
</dbReference>
<dbReference type="eggNOG" id="ENOG502RD7R">
    <property type="taxonomic scope" value="Eukaryota"/>
</dbReference>
<dbReference type="VEuPathDB" id="AmoebaDB:DICPUDRAFT_54731"/>
<evidence type="ECO:0000313" key="1">
    <source>
        <dbReference type="EMBL" id="EGC36259.1"/>
    </source>
</evidence>
<dbReference type="AlphaFoldDB" id="F0ZIG9"/>
<dbReference type="OMA" id="EANSNCK"/>
<dbReference type="FunCoup" id="F0ZIG9">
    <property type="interactions" value="19"/>
</dbReference>
<reference evidence="2" key="1">
    <citation type="journal article" date="2011" name="Genome Biol.">
        <title>Comparative genomics of the social amoebae Dictyostelium discoideum and Dictyostelium purpureum.</title>
        <authorList>
            <consortium name="US DOE Joint Genome Institute (JGI-PGF)"/>
            <person name="Sucgang R."/>
            <person name="Kuo A."/>
            <person name="Tian X."/>
            <person name="Salerno W."/>
            <person name="Parikh A."/>
            <person name="Feasley C.L."/>
            <person name="Dalin E."/>
            <person name="Tu H."/>
            <person name="Huang E."/>
            <person name="Barry K."/>
            <person name="Lindquist E."/>
            <person name="Shapiro H."/>
            <person name="Bruce D."/>
            <person name="Schmutz J."/>
            <person name="Salamov A."/>
            <person name="Fey P."/>
            <person name="Gaudet P."/>
            <person name="Anjard C."/>
            <person name="Babu M.M."/>
            <person name="Basu S."/>
            <person name="Bushmanova Y."/>
            <person name="van der Wel H."/>
            <person name="Katoh-Kurasawa M."/>
            <person name="Dinh C."/>
            <person name="Coutinho P.M."/>
            <person name="Saito T."/>
            <person name="Elias M."/>
            <person name="Schaap P."/>
            <person name="Kay R.R."/>
            <person name="Henrissat B."/>
            <person name="Eichinger L."/>
            <person name="Rivero F."/>
            <person name="Putnam N.H."/>
            <person name="West C.M."/>
            <person name="Loomis W.F."/>
            <person name="Chisholm R.L."/>
            <person name="Shaulsky G."/>
            <person name="Strassmann J.E."/>
            <person name="Queller D.C."/>
            <person name="Kuspa A."/>
            <person name="Grigoriev I.V."/>
        </authorList>
    </citation>
    <scope>NUCLEOTIDE SEQUENCE [LARGE SCALE GENOMIC DNA]</scope>
    <source>
        <strain evidence="2">QSDP1</strain>
    </source>
</reference>
<sequence length="277" mass="31948">MPLPLLARKSLRDNEEHLKTAVESIQQSLGVEWSIEFDFETISAKLDESYRTQLGDLFYKDVAGYIAQCVKRACENEMTKEALIEANTSNKISVVVNDDKKFDRYWKFVFQNNTDLVLFFKPNLCNLSDIAYLSLSEIIPTPGVYSLNARLNLKKNEESFQESFEKIKEITKVDWSLDDTSLETLYPTLEKSYQDSIGDIFSEITIYVAQNIVKRCADEMVLEAFNEVCTNGKLVFKNNAKQSEYWTWAFINGDLVVSYRSICNTSDNAHYNFEKLL</sequence>
<dbReference type="EMBL" id="GL871032">
    <property type="protein sequence ID" value="EGC36259.1"/>
    <property type="molecule type" value="Genomic_DNA"/>
</dbReference>
<protein>
    <submittedName>
        <fullName evidence="1">Uncharacterized protein</fullName>
    </submittedName>
</protein>
<dbReference type="InParanoid" id="F0ZIG9"/>
<organism evidence="1 2">
    <name type="scientific">Dictyostelium purpureum</name>
    <name type="common">Slime mold</name>
    <dbReference type="NCBI Taxonomy" id="5786"/>
    <lineage>
        <taxon>Eukaryota</taxon>
        <taxon>Amoebozoa</taxon>
        <taxon>Evosea</taxon>
        <taxon>Eumycetozoa</taxon>
        <taxon>Dictyostelia</taxon>
        <taxon>Dictyosteliales</taxon>
        <taxon>Dictyosteliaceae</taxon>
        <taxon>Dictyostelium</taxon>
    </lineage>
</organism>